<evidence type="ECO:0000313" key="2">
    <source>
        <dbReference type="EMBL" id="OBV37894.1"/>
    </source>
</evidence>
<dbReference type="EMBL" id="LOCQ01000059">
    <property type="protein sequence ID" value="OBV37894.1"/>
    <property type="molecule type" value="Genomic_DNA"/>
</dbReference>
<proteinExistence type="predicted"/>
<dbReference type="RefSeq" id="WP_171898995.1">
    <property type="nucleotide sequence ID" value="NZ_LOCQ01000059.1"/>
</dbReference>
<dbReference type="AlphaFoldDB" id="A0A1A7BYT2"/>
<comment type="caution">
    <text evidence="2">The sequence shown here is derived from an EMBL/GenBank/DDBJ whole genome shotgun (WGS) entry which is preliminary data.</text>
</comment>
<organism evidence="2 3">
    <name type="scientific">Janthinobacterium psychrotolerans</name>
    <dbReference type="NCBI Taxonomy" id="1747903"/>
    <lineage>
        <taxon>Bacteria</taxon>
        <taxon>Pseudomonadati</taxon>
        <taxon>Pseudomonadota</taxon>
        <taxon>Betaproteobacteria</taxon>
        <taxon>Burkholderiales</taxon>
        <taxon>Oxalobacteraceae</taxon>
        <taxon>Janthinobacterium</taxon>
    </lineage>
</organism>
<accession>A0A1A7BYT2</accession>
<keyword evidence="3" id="KW-1185">Reference proteome</keyword>
<evidence type="ECO:0000313" key="3">
    <source>
        <dbReference type="Proteomes" id="UP000092713"/>
    </source>
</evidence>
<dbReference type="Proteomes" id="UP000092713">
    <property type="component" value="Unassembled WGS sequence"/>
</dbReference>
<name>A0A1A7BYT2_9BURK</name>
<evidence type="ECO:0000256" key="1">
    <source>
        <dbReference type="SAM" id="MobiDB-lite"/>
    </source>
</evidence>
<feature type="compositionally biased region" description="Polar residues" evidence="1">
    <location>
        <begin position="1"/>
        <end position="14"/>
    </location>
</feature>
<gene>
    <name evidence="2" type="ORF">ASR47_1004169</name>
</gene>
<dbReference type="PATRIC" id="fig|1747903.4.peg.1427"/>
<reference evidence="2 3" key="1">
    <citation type="submission" date="2016-04" db="EMBL/GenBank/DDBJ databases">
        <title>Draft genome sequence of Janthinobacterium psychrotolerans sp. nov., isolated from freshwater sediments in Denmark.</title>
        <authorList>
            <person name="Gong X."/>
            <person name="Skrivergaard S."/>
            <person name="Korsgaard B.S."/>
            <person name="Schreiber L."/>
            <person name="Marshall I.P."/>
            <person name="Finster K."/>
            <person name="Schramm A."/>
        </authorList>
    </citation>
    <scope>NUCLEOTIDE SEQUENCE [LARGE SCALE GENOMIC DNA]</scope>
    <source>
        <strain evidence="2 3">S3-2</strain>
    </source>
</reference>
<sequence>MTNRIGNKDIAQQRSKSEKARVKASNIANEAVKKAIAKEKYRNAVKRQPASQD</sequence>
<feature type="region of interest" description="Disordered" evidence="1">
    <location>
        <begin position="1"/>
        <end position="25"/>
    </location>
</feature>
<protein>
    <submittedName>
        <fullName evidence="2">Uncharacterized protein</fullName>
    </submittedName>
</protein>